<organism evidence="1">
    <name type="scientific">uncultured bacterium</name>
    <name type="common">gcode 4</name>
    <dbReference type="NCBI Taxonomy" id="1234023"/>
    <lineage>
        <taxon>Bacteria</taxon>
        <taxon>environmental samples</taxon>
    </lineage>
</organism>
<dbReference type="EMBL" id="AMFJ01000479">
    <property type="protein sequence ID" value="EKE27460.1"/>
    <property type="molecule type" value="Genomic_DNA"/>
</dbReference>
<dbReference type="AlphaFoldDB" id="K2GVU0"/>
<sequence>MFNAEPINEIGRFYKRIMAFFMVIFLLSPLMVMAHPWSNSWDGCHYCRTNCSKWWYTINTRHCSKIKSVPKFGVPDPKYKKKQYK</sequence>
<accession>K2GVU0</accession>
<reference evidence="1" key="1">
    <citation type="journal article" date="2012" name="Science">
        <title>Fermentation, hydrogen, and sulfur metabolism in multiple uncultivated bacterial phyla.</title>
        <authorList>
            <person name="Wrighton K.C."/>
            <person name="Thomas B.C."/>
            <person name="Sharon I."/>
            <person name="Miller C.S."/>
            <person name="Castelle C.J."/>
            <person name="VerBerkmoes N.C."/>
            <person name="Wilkins M.J."/>
            <person name="Hettich R.L."/>
            <person name="Lipton M.S."/>
            <person name="Williams K.H."/>
            <person name="Long P.E."/>
            <person name="Banfield J.F."/>
        </authorList>
    </citation>
    <scope>NUCLEOTIDE SEQUENCE [LARGE SCALE GENOMIC DNA]</scope>
</reference>
<comment type="caution">
    <text evidence="1">The sequence shown here is derived from an EMBL/GenBank/DDBJ whole genome shotgun (WGS) entry which is preliminary data.</text>
</comment>
<evidence type="ECO:0000313" key="1">
    <source>
        <dbReference type="EMBL" id="EKE27460.1"/>
    </source>
</evidence>
<name>K2GVU0_9BACT</name>
<proteinExistence type="predicted"/>
<protein>
    <submittedName>
        <fullName evidence="1">Uncharacterized protein</fullName>
    </submittedName>
</protein>
<gene>
    <name evidence="1" type="ORF">ACD_3C00205G0013</name>
</gene>